<accession>A0A445MI27</accession>
<gene>
    <name evidence="2" type="ORF">BHM03_00028568</name>
</gene>
<organism evidence="2">
    <name type="scientific">Ensete ventricosum</name>
    <name type="common">Abyssinian banana</name>
    <name type="synonym">Musa ensete</name>
    <dbReference type="NCBI Taxonomy" id="4639"/>
    <lineage>
        <taxon>Eukaryota</taxon>
        <taxon>Viridiplantae</taxon>
        <taxon>Streptophyta</taxon>
        <taxon>Embryophyta</taxon>
        <taxon>Tracheophyta</taxon>
        <taxon>Spermatophyta</taxon>
        <taxon>Magnoliopsida</taxon>
        <taxon>Liliopsida</taxon>
        <taxon>Zingiberales</taxon>
        <taxon>Musaceae</taxon>
        <taxon>Ensete</taxon>
    </lineage>
</organism>
<feature type="region of interest" description="Disordered" evidence="1">
    <location>
        <begin position="96"/>
        <end position="126"/>
    </location>
</feature>
<evidence type="ECO:0000313" key="2">
    <source>
        <dbReference type="EMBL" id="RZR73821.1"/>
    </source>
</evidence>
<dbReference type="EMBL" id="KV876027">
    <property type="protein sequence ID" value="RZR73821.1"/>
    <property type="molecule type" value="Genomic_DNA"/>
</dbReference>
<evidence type="ECO:0000256" key="1">
    <source>
        <dbReference type="SAM" id="MobiDB-lite"/>
    </source>
</evidence>
<name>A0A445MI27_ENSVE</name>
<proteinExistence type="predicted"/>
<sequence>MVAMYLLYPYPHSHPYKTHDALTQPGIDSVSSLPWRLQPSDSVGRVTDGRRSSSGRFHFHRSSRSCHRVNSVICPACGSFVAQKGFPRYVRKSWNGSLDSEESRPGSIWEKTEPPTADSRPRARSHSVVGRHRGWLWTSLSHVNSGRSEQLESACSLGIESDGAKLYTISAGTWASADGAQGPSTGFRSSGLVVGPGQTLLDTTGFRSVFPSFSEPLLPFLL</sequence>
<dbReference type="AlphaFoldDB" id="A0A445MI27"/>
<dbReference type="Proteomes" id="UP000290560">
    <property type="component" value="Unassembled WGS sequence"/>
</dbReference>
<reference evidence="2" key="1">
    <citation type="journal article" date="2018" name="Data Brief">
        <title>Genome sequence data from 17 accessions of Ensete ventricosum, a staple food crop for millions in Ethiopia.</title>
        <authorList>
            <person name="Yemataw Z."/>
            <person name="Muzemil S."/>
            <person name="Ambachew D."/>
            <person name="Tripathi L."/>
            <person name="Tesfaye K."/>
            <person name="Chala A."/>
            <person name="Farbos A."/>
            <person name="O'Neill P."/>
            <person name="Moore K."/>
            <person name="Grant M."/>
            <person name="Studholme D.J."/>
        </authorList>
    </citation>
    <scope>NUCLEOTIDE SEQUENCE [LARGE SCALE GENOMIC DNA]</scope>
    <source>
        <tissue evidence="2">Leaf</tissue>
    </source>
</reference>
<protein>
    <submittedName>
        <fullName evidence="2">Uncharacterized protein</fullName>
    </submittedName>
</protein>